<dbReference type="GO" id="GO:0005886">
    <property type="term" value="C:plasma membrane"/>
    <property type="evidence" value="ECO:0007669"/>
    <property type="project" value="UniProtKB-SubCell"/>
</dbReference>
<evidence type="ECO:0000256" key="2">
    <source>
        <dbReference type="ARBA" id="ARBA00022475"/>
    </source>
</evidence>
<organism evidence="7 8">
    <name type="scientific">Ignisphaera aggregans</name>
    <dbReference type="NCBI Taxonomy" id="334771"/>
    <lineage>
        <taxon>Archaea</taxon>
        <taxon>Thermoproteota</taxon>
        <taxon>Thermoprotei</taxon>
        <taxon>Desulfurococcales</taxon>
        <taxon>Desulfurococcaceae</taxon>
        <taxon>Ignisphaera</taxon>
    </lineage>
</organism>
<feature type="transmembrane region" description="Helical" evidence="6">
    <location>
        <begin position="29"/>
        <end position="46"/>
    </location>
</feature>
<evidence type="ECO:0000256" key="5">
    <source>
        <dbReference type="ARBA" id="ARBA00023136"/>
    </source>
</evidence>
<evidence type="ECO:0000256" key="4">
    <source>
        <dbReference type="ARBA" id="ARBA00022989"/>
    </source>
</evidence>
<dbReference type="Pfam" id="PF01899">
    <property type="entry name" value="MNHE"/>
    <property type="match status" value="1"/>
</dbReference>
<dbReference type="PANTHER" id="PTHR34584:SF1">
    <property type="entry name" value="NA(+)_H(+) ANTIPORTER SUBUNIT E1"/>
    <property type="match status" value="1"/>
</dbReference>
<evidence type="ECO:0000313" key="8">
    <source>
        <dbReference type="Proteomes" id="UP000605805"/>
    </source>
</evidence>
<reference evidence="7" key="1">
    <citation type="journal article" date="2020" name="ISME J.">
        <title>Gammaproteobacteria mediating utilization of methyl-, sulfur- and petroleum organic compounds in deep ocean hydrothermal plumes.</title>
        <authorList>
            <person name="Zhou Z."/>
            <person name="Liu Y."/>
            <person name="Pan J."/>
            <person name="Cron B.R."/>
            <person name="Toner B.M."/>
            <person name="Anantharaman K."/>
            <person name="Breier J.A."/>
            <person name="Dick G.J."/>
            <person name="Li M."/>
        </authorList>
    </citation>
    <scope>NUCLEOTIDE SEQUENCE</scope>
    <source>
        <strain evidence="7">SZUA-1435</strain>
    </source>
</reference>
<keyword evidence="2" id="KW-1003">Cell membrane</keyword>
<accession>A0A832YZ29</accession>
<dbReference type="GO" id="GO:0008324">
    <property type="term" value="F:monoatomic cation transmembrane transporter activity"/>
    <property type="evidence" value="ECO:0007669"/>
    <property type="project" value="InterPro"/>
</dbReference>
<evidence type="ECO:0000256" key="1">
    <source>
        <dbReference type="ARBA" id="ARBA00004651"/>
    </source>
</evidence>
<evidence type="ECO:0000256" key="6">
    <source>
        <dbReference type="SAM" id="Phobius"/>
    </source>
</evidence>
<dbReference type="PIRSF" id="PIRSF019239">
    <property type="entry name" value="MrpE"/>
    <property type="match status" value="1"/>
</dbReference>
<evidence type="ECO:0000313" key="7">
    <source>
        <dbReference type="EMBL" id="HIP57464.1"/>
    </source>
</evidence>
<gene>
    <name evidence="7" type="ORF">EYH02_05300</name>
</gene>
<keyword evidence="5 6" id="KW-0472">Membrane</keyword>
<proteinExistence type="predicted"/>
<name>A0A832YZ29_9CREN</name>
<keyword evidence="3 6" id="KW-0812">Transmembrane</keyword>
<evidence type="ECO:0000256" key="3">
    <source>
        <dbReference type="ARBA" id="ARBA00022692"/>
    </source>
</evidence>
<comment type="caution">
    <text evidence="7">The sequence shown here is derived from an EMBL/GenBank/DDBJ whole genome shotgun (WGS) entry which is preliminary data.</text>
</comment>
<comment type="subcellular location">
    <subcellularLocation>
        <location evidence="1">Cell membrane</location>
        <topology evidence="1">Multi-pass membrane protein</topology>
    </subcellularLocation>
</comment>
<keyword evidence="4 6" id="KW-1133">Transmembrane helix</keyword>
<dbReference type="Proteomes" id="UP000605805">
    <property type="component" value="Unassembled WGS sequence"/>
</dbReference>
<dbReference type="EMBL" id="DQTV01000102">
    <property type="protein sequence ID" value="HIP57464.1"/>
    <property type="molecule type" value="Genomic_DNA"/>
</dbReference>
<dbReference type="PANTHER" id="PTHR34584">
    <property type="entry name" value="NA(+)/H(+) ANTIPORTER SUBUNIT E1"/>
    <property type="match status" value="1"/>
</dbReference>
<sequence length="164" mass="18766">MMRFIAVFLLGFLVYIVFTGSVSLYDIVSGLAVAVIVSAICSRYLVRDERKLSIARLGHLISFVIRFIGAEIRAHADVTKRILSDIRKAINPGIIKIPYEVQSDYAITMIANSITNTPGTAVVEIDPAERCFYVHWLYVKTYKRDEMKREVVSFYEDYARRVFD</sequence>
<protein>
    <submittedName>
        <fullName evidence="7">Cation:proton antiporter</fullName>
    </submittedName>
</protein>
<dbReference type="AlphaFoldDB" id="A0A832YZ29"/>
<dbReference type="InterPro" id="IPR002758">
    <property type="entry name" value="Cation_antiport_E"/>
</dbReference>